<keyword evidence="1" id="KW-0732">Signal</keyword>
<reference evidence="2" key="1">
    <citation type="submission" date="2023-10" db="EMBL/GenBank/DDBJ databases">
        <authorList>
            <person name="Chen Y."/>
            <person name="Shah S."/>
            <person name="Dougan E. K."/>
            <person name="Thang M."/>
            <person name="Chan C."/>
        </authorList>
    </citation>
    <scope>NUCLEOTIDE SEQUENCE [LARGE SCALE GENOMIC DNA]</scope>
</reference>
<accession>A0ABN9S3V1</accession>
<gene>
    <name evidence="2" type="ORF">PCOR1329_LOCUS25864</name>
</gene>
<proteinExistence type="predicted"/>
<name>A0ABN9S3V1_9DINO</name>
<organism evidence="2 3">
    <name type="scientific">Prorocentrum cordatum</name>
    <dbReference type="NCBI Taxonomy" id="2364126"/>
    <lineage>
        <taxon>Eukaryota</taxon>
        <taxon>Sar</taxon>
        <taxon>Alveolata</taxon>
        <taxon>Dinophyceae</taxon>
        <taxon>Prorocentrales</taxon>
        <taxon>Prorocentraceae</taxon>
        <taxon>Prorocentrum</taxon>
    </lineage>
</organism>
<evidence type="ECO:0008006" key="4">
    <source>
        <dbReference type="Google" id="ProtNLM"/>
    </source>
</evidence>
<evidence type="ECO:0000313" key="3">
    <source>
        <dbReference type="Proteomes" id="UP001189429"/>
    </source>
</evidence>
<keyword evidence="3" id="KW-1185">Reference proteome</keyword>
<dbReference type="Proteomes" id="UP001189429">
    <property type="component" value="Unassembled WGS sequence"/>
</dbReference>
<feature type="signal peptide" evidence="1">
    <location>
        <begin position="1"/>
        <end position="23"/>
    </location>
</feature>
<feature type="chain" id="PRO_5045395870" description="Glycoamylase-like domain-containing protein" evidence="1">
    <location>
        <begin position="24"/>
        <end position="540"/>
    </location>
</feature>
<comment type="caution">
    <text evidence="2">The sequence shown here is derived from an EMBL/GenBank/DDBJ whole genome shotgun (WGS) entry which is preliminary data.</text>
</comment>
<evidence type="ECO:0000313" key="2">
    <source>
        <dbReference type="EMBL" id="CAK0825836.1"/>
    </source>
</evidence>
<dbReference type="EMBL" id="CAUYUJ010009101">
    <property type="protein sequence ID" value="CAK0825836.1"/>
    <property type="molecule type" value="Genomic_DNA"/>
</dbReference>
<protein>
    <recommendedName>
        <fullName evidence="4">Glycoamylase-like domain-containing protein</fullName>
    </recommendedName>
</protein>
<evidence type="ECO:0000256" key="1">
    <source>
        <dbReference type="SAM" id="SignalP"/>
    </source>
</evidence>
<sequence length="540" mass="59092">MKQPAPRLACLLAVCLSAPGALGARVKSAKLARASEEASARAKLTPSADTQMVDLYVFWSTFRDPDNGLYCDAIYLDGTTVCGPANDFYSLASVGMGLVAECVFAELGLQTKPAAEARVLQTISSVKSNWPRENGKGFFQHFTTRAFQPMAEYSTIDTAIGALGALFAGKFFQGQVKTNALELVRLTKWTAGIKGTEPPAATAQGTVPSACARHIAWGHSAGKNEAWYQTAFAKKMYLISGVDLSQGTYEDFQRMYKCLNLNAYDCNDLGLDFPTTCSEPPCDACLESIMYLTASESGEMQDGILKPFNEYYLLAYLATKAELQHPNATNTSLALAARYFEVFFGTNSSPPGDGEFPKLNQYHGFEVLSDSDGFIPSFHVQFNYFLTAAFGQSTYYLEKFKAAMGADMKYWELAIPSSDSLHGKVWGLGAGIAPGPKYEANSISNNANLTFSAPIMAGFLNADPASTATILGQLRHMYANNTCRYKKDLADGSSPQFLWRCSITWPDYRAHRVESIDFSTMVLGFAQQYLPSDFYQTFGY</sequence>
<dbReference type="Gene3D" id="1.50.10.140">
    <property type="match status" value="1"/>
</dbReference>